<keyword evidence="1" id="KW-0732">Signal</keyword>
<name>A0ABR0ABT0_9CRUS</name>
<feature type="chain" id="PRO_5046459995" evidence="1">
    <location>
        <begin position="21"/>
        <end position="60"/>
    </location>
</feature>
<keyword evidence="3" id="KW-1185">Reference proteome</keyword>
<evidence type="ECO:0000313" key="2">
    <source>
        <dbReference type="EMBL" id="KAK4022591.1"/>
    </source>
</evidence>
<sequence length="60" mass="6695">MMVRMALMDVVVNCVAMVLGGFDLVDGSAEWQKRKWTDTSVAGLARQLDETIKTTSQFDK</sequence>
<evidence type="ECO:0000313" key="3">
    <source>
        <dbReference type="Proteomes" id="UP001234178"/>
    </source>
</evidence>
<reference evidence="2 3" key="1">
    <citation type="journal article" date="2023" name="Nucleic Acids Res.">
        <title>The hologenome of Daphnia magna reveals possible DNA methylation and microbiome-mediated evolution of the host genome.</title>
        <authorList>
            <person name="Chaturvedi A."/>
            <person name="Li X."/>
            <person name="Dhandapani V."/>
            <person name="Marshall H."/>
            <person name="Kissane S."/>
            <person name="Cuenca-Cambronero M."/>
            <person name="Asole G."/>
            <person name="Calvet F."/>
            <person name="Ruiz-Romero M."/>
            <person name="Marangio P."/>
            <person name="Guigo R."/>
            <person name="Rago D."/>
            <person name="Mirbahai L."/>
            <person name="Eastwood N."/>
            <person name="Colbourne J.K."/>
            <person name="Zhou J."/>
            <person name="Mallon E."/>
            <person name="Orsini L."/>
        </authorList>
    </citation>
    <scope>NUCLEOTIDE SEQUENCE [LARGE SCALE GENOMIC DNA]</scope>
    <source>
        <strain evidence="2">LRV0_1</strain>
    </source>
</reference>
<gene>
    <name evidence="2" type="ORF">OUZ56_008050</name>
</gene>
<organism evidence="2 3">
    <name type="scientific">Daphnia magna</name>
    <dbReference type="NCBI Taxonomy" id="35525"/>
    <lineage>
        <taxon>Eukaryota</taxon>
        <taxon>Metazoa</taxon>
        <taxon>Ecdysozoa</taxon>
        <taxon>Arthropoda</taxon>
        <taxon>Crustacea</taxon>
        <taxon>Branchiopoda</taxon>
        <taxon>Diplostraca</taxon>
        <taxon>Cladocera</taxon>
        <taxon>Anomopoda</taxon>
        <taxon>Daphniidae</taxon>
        <taxon>Daphnia</taxon>
    </lineage>
</organism>
<comment type="caution">
    <text evidence="2">The sequence shown here is derived from an EMBL/GenBank/DDBJ whole genome shotgun (WGS) entry which is preliminary data.</text>
</comment>
<proteinExistence type="predicted"/>
<evidence type="ECO:0000256" key="1">
    <source>
        <dbReference type="SAM" id="SignalP"/>
    </source>
</evidence>
<feature type="signal peptide" evidence="1">
    <location>
        <begin position="1"/>
        <end position="20"/>
    </location>
</feature>
<dbReference type="EMBL" id="JAOYFB010000037">
    <property type="protein sequence ID" value="KAK4022591.1"/>
    <property type="molecule type" value="Genomic_DNA"/>
</dbReference>
<dbReference type="Proteomes" id="UP001234178">
    <property type="component" value="Unassembled WGS sequence"/>
</dbReference>
<accession>A0ABR0ABT0</accession>
<protein>
    <submittedName>
        <fullName evidence="2">Uncharacterized protein</fullName>
    </submittedName>
</protein>